<dbReference type="EMBL" id="CP097899">
    <property type="protein sequence ID" value="URN94734.1"/>
    <property type="molecule type" value="Genomic_DNA"/>
</dbReference>
<gene>
    <name evidence="2" type="ORF">NAG76_00285</name>
</gene>
<reference evidence="2" key="1">
    <citation type="submission" date="2022-05" db="EMBL/GenBank/DDBJ databases">
        <title>Novel bacterial taxa in a minimal lignocellulolytic consortium and its capacity to transform plastics disclosed by genome-resolved metagenomics.</title>
        <authorList>
            <person name="Rodriguez C.A.D."/>
            <person name="Diaz-Garcia L."/>
            <person name="Herrera K."/>
            <person name="Tarazona N.A."/>
            <person name="Sproer C."/>
            <person name="Overmann J."/>
            <person name="Jimenez D.J."/>
        </authorList>
    </citation>
    <scope>NUCLEOTIDE SEQUENCE</scope>
    <source>
        <strain evidence="2">MAG5</strain>
    </source>
</reference>
<sequence>MIKTLKYAWILSIVISLFSVIWFVLGITANFQREIDLIYTVLLFFLGIPSVLLIIASIFLLYKDWPQSWVGSKILVCIGILIMLSLSVGLINSVNTSGWLTEKVITDTLQTTEDGKYEYQMEWINLFQKNSYARLYIISNSTDEETRIRFDTPVNTVTVLTRGDVNYWISLTASPKEDVYILTTTDKLSLFLPIETYEIDVKNEIAVKIE</sequence>
<keyword evidence="1" id="KW-0472">Membrane</keyword>
<proteinExistence type="predicted"/>
<evidence type="ECO:0000313" key="3">
    <source>
        <dbReference type="Proteomes" id="UP001056756"/>
    </source>
</evidence>
<accession>A0A9J6ZF08</accession>
<name>A0A9J6ZF08_9BACL</name>
<dbReference type="KEGG" id="plig:NAG76_00285"/>
<evidence type="ECO:0000256" key="1">
    <source>
        <dbReference type="SAM" id="Phobius"/>
    </source>
</evidence>
<dbReference type="AlphaFoldDB" id="A0A9J6ZF08"/>
<dbReference type="Proteomes" id="UP001056756">
    <property type="component" value="Chromosome"/>
</dbReference>
<keyword evidence="1" id="KW-0812">Transmembrane</keyword>
<protein>
    <submittedName>
        <fullName evidence="2">Uncharacterized protein</fullName>
    </submittedName>
</protein>
<organism evidence="2 3">
    <name type="scientific">Candidatus Pristimantibacillus lignocellulolyticus</name>
    <dbReference type="NCBI Taxonomy" id="2994561"/>
    <lineage>
        <taxon>Bacteria</taxon>
        <taxon>Bacillati</taxon>
        <taxon>Bacillota</taxon>
        <taxon>Bacilli</taxon>
        <taxon>Bacillales</taxon>
        <taxon>Paenibacillaceae</taxon>
        <taxon>Candidatus Pristimantibacillus</taxon>
    </lineage>
</organism>
<feature type="transmembrane region" description="Helical" evidence="1">
    <location>
        <begin position="7"/>
        <end position="25"/>
    </location>
</feature>
<evidence type="ECO:0000313" key="2">
    <source>
        <dbReference type="EMBL" id="URN94734.1"/>
    </source>
</evidence>
<feature type="transmembrane region" description="Helical" evidence="1">
    <location>
        <begin position="74"/>
        <end position="94"/>
    </location>
</feature>
<keyword evidence="1" id="KW-1133">Transmembrane helix</keyword>
<feature type="transmembrane region" description="Helical" evidence="1">
    <location>
        <begin position="37"/>
        <end position="62"/>
    </location>
</feature>